<dbReference type="EMBL" id="PKPP01000541">
    <property type="protein sequence ID" value="PWA91456.1"/>
    <property type="molecule type" value="Genomic_DNA"/>
</dbReference>
<reference evidence="4 5" key="1">
    <citation type="journal article" date="2018" name="Mol. Plant">
        <title>The genome of Artemisia annua provides insight into the evolution of Asteraceae family and artemisinin biosynthesis.</title>
        <authorList>
            <person name="Shen Q."/>
            <person name="Zhang L."/>
            <person name="Liao Z."/>
            <person name="Wang S."/>
            <person name="Yan T."/>
            <person name="Shi P."/>
            <person name="Liu M."/>
            <person name="Fu X."/>
            <person name="Pan Q."/>
            <person name="Wang Y."/>
            <person name="Lv Z."/>
            <person name="Lu X."/>
            <person name="Zhang F."/>
            <person name="Jiang W."/>
            <person name="Ma Y."/>
            <person name="Chen M."/>
            <person name="Hao X."/>
            <person name="Li L."/>
            <person name="Tang Y."/>
            <person name="Lv G."/>
            <person name="Zhou Y."/>
            <person name="Sun X."/>
            <person name="Brodelius P.E."/>
            <person name="Rose J.K.C."/>
            <person name="Tang K."/>
        </authorList>
    </citation>
    <scope>NUCLEOTIDE SEQUENCE [LARGE SCALE GENOMIC DNA]</scope>
    <source>
        <strain evidence="5">cv. Huhao1</strain>
        <tissue evidence="4">Leaf</tissue>
    </source>
</reference>
<evidence type="ECO:0000256" key="2">
    <source>
        <dbReference type="ARBA" id="ARBA00022737"/>
    </source>
</evidence>
<dbReference type="InterPro" id="IPR006595">
    <property type="entry name" value="CTLH_C"/>
</dbReference>
<evidence type="ECO:0000313" key="5">
    <source>
        <dbReference type="Proteomes" id="UP000245207"/>
    </source>
</evidence>
<name>A0A2U1Q0C7_ARTAN</name>
<dbReference type="OrthoDB" id="1602884at2759"/>
<protein>
    <submittedName>
        <fullName evidence="4">LIS1 homology motif protein</fullName>
    </submittedName>
</protein>
<keyword evidence="1" id="KW-0853">WD repeat</keyword>
<evidence type="ECO:0000259" key="3">
    <source>
        <dbReference type="PROSITE" id="PS50897"/>
    </source>
</evidence>
<feature type="domain" description="CTLH" evidence="3">
    <location>
        <begin position="52"/>
        <end position="96"/>
    </location>
</feature>
<dbReference type="InterPro" id="IPR027728">
    <property type="entry name" value="Topless_fam"/>
</dbReference>
<dbReference type="InterPro" id="IPR054080">
    <property type="entry name" value="TPR1-like_2nd"/>
</dbReference>
<dbReference type="STRING" id="35608.A0A2U1Q0C7"/>
<keyword evidence="2" id="KW-0677">Repeat</keyword>
<dbReference type="Pfam" id="PF21889">
    <property type="entry name" value="TPR1-like_2nd"/>
    <property type="match status" value="1"/>
</dbReference>
<dbReference type="Proteomes" id="UP000245207">
    <property type="component" value="Unassembled WGS sequence"/>
</dbReference>
<accession>A0A2U1Q0C7</accession>
<dbReference type="PROSITE" id="PS50897">
    <property type="entry name" value="CTLH"/>
    <property type="match status" value="1"/>
</dbReference>
<dbReference type="AlphaFoldDB" id="A0A2U1Q0C7"/>
<organism evidence="4 5">
    <name type="scientific">Artemisia annua</name>
    <name type="common">Sweet wormwood</name>
    <dbReference type="NCBI Taxonomy" id="35608"/>
    <lineage>
        <taxon>Eukaryota</taxon>
        <taxon>Viridiplantae</taxon>
        <taxon>Streptophyta</taxon>
        <taxon>Embryophyta</taxon>
        <taxon>Tracheophyta</taxon>
        <taxon>Spermatophyta</taxon>
        <taxon>Magnoliopsida</taxon>
        <taxon>eudicotyledons</taxon>
        <taxon>Gunneridae</taxon>
        <taxon>Pentapetalae</taxon>
        <taxon>asterids</taxon>
        <taxon>campanulids</taxon>
        <taxon>Asterales</taxon>
        <taxon>Asteraceae</taxon>
        <taxon>Asteroideae</taxon>
        <taxon>Anthemideae</taxon>
        <taxon>Artemisiinae</taxon>
        <taxon>Artemisia</taxon>
    </lineage>
</organism>
<sequence length="114" mass="13749">MVVVRFEISIWEVGSREKVVHKPFKKVARPVSFSKHWLMYYNVFSFEQESAFYFNMKYFEDKVQAGEWDDVEQYLCGFTKVEGNRYSMKIFFELRKKNTLSLSDEIQWANLETS</sequence>
<comment type="caution">
    <text evidence="4">The sequence shown here is derived from an EMBL/GenBank/DDBJ whole genome shotgun (WGS) entry which is preliminary data.</text>
</comment>
<keyword evidence="5" id="KW-1185">Reference proteome</keyword>
<gene>
    <name evidence="4" type="ORF">CTI12_AA089710</name>
</gene>
<proteinExistence type="predicted"/>
<evidence type="ECO:0000256" key="1">
    <source>
        <dbReference type="ARBA" id="ARBA00022574"/>
    </source>
</evidence>
<dbReference type="GO" id="GO:0006355">
    <property type="term" value="P:regulation of DNA-templated transcription"/>
    <property type="evidence" value="ECO:0007669"/>
    <property type="project" value="InterPro"/>
</dbReference>
<dbReference type="PANTHER" id="PTHR44083">
    <property type="entry name" value="TOPLESS-RELATED PROTEIN 1-RELATED"/>
    <property type="match status" value="1"/>
</dbReference>
<evidence type="ECO:0000313" key="4">
    <source>
        <dbReference type="EMBL" id="PWA91456.1"/>
    </source>
</evidence>
<dbReference type="PANTHER" id="PTHR44083:SF5">
    <property type="entry name" value="PROTEIN TOPLESS-RELATED PROTEIN 2"/>
    <property type="match status" value="1"/>
</dbReference>